<dbReference type="GO" id="GO:0004735">
    <property type="term" value="F:pyrroline-5-carboxylate reductase activity"/>
    <property type="evidence" value="ECO:0007669"/>
    <property type="project" value="UniProtKB-UniRule"/>
</dbReference>
<keyword evidence="7 9" id="KW-0560">Oxidoreductase</keyword>
<evidence type="ECO:0000256" key="1">
    <source>
        <dbReference type="ARBA" id="ARBA00004496"/>
    </source>
</evidence>
<dbReference type="STRING" id="698762.SAMN00808754_1031"/>
<dbReference type="NCBIfam" id="TIGR00112">
    <property type="entry name" value="proC"/>
    <property type="match status" value="1"/>
</dbReference>
<dbReference type="EC" id="1.5.1.2" evidence="9 10"/>
<evidence type="ECO:0000256" key="3">
    <source>
        <dbReference type="ARBA" id="ARBA00022490"/>
    </source>
</evidence>
<accession>A0A1W1VM44</accession>
<keyword evidence="5 9" id="KW-0641">Proline biosynthesis</keyword>
<evidence type="ECO:0000313" key="16">
    <source>
        <dbReference type="Proteomes" id="UP000192569"/>
    </source>
</evidence>
<dbReference type="Gene3D" id="1.10.3730.10">
    <property type="entry name" value="ProC C-terminal domain-like"/>
    <property type="match status" value="1"/>
</dbReference>
<dbReference type="PANTHER" id="PTHR11645:SF0">
    <property type="entry name" value="PYRROLINE-5-CARBOXYLATE REDUCTASE 3"/>
    <property type="match status" value="1"/>
</dbReference>
<evidence type="ECO:0000256" key="6">
    <source>
        <dbReference type="ARBA" id="ARBA00022857"/>
    </source>
</evidence>
<dbReference type="PIRSF" id="PIRSF000193">
    <property type="entry name" value="Pyrrol-5-carb_rd"/>
    <property type="match status" value="1"/>
</dbReference>
<dbReference type="InterPro" id="IPR053790">
    <property type="entry name" value="P5CR-like_CS"/>
</dbReference>
<keyword evidence="6 9" id="KW-0521">NADP</keyword>
<evidence type="ECO:0000259" key="13">
    <source>
        <dbReference type="Pfam" id="PF03807"/>
    </source>
</evidence>
<evidence type="ECO:0000256" key="11">
    <source>
        <dbReference type="PIRSR" id="PIRSR000193-1"/>
    </source>
</evidence>
<evidence type="ECO:0000256" key="10">
    <source>
        <dbReference type="NCBIfam" id="TIGR00112"/>
    </source>
</evidence>
<evidence type="ECO:0000313" key="15">
    <source>
        <dbReference type="EMBL" id="SMB94427.1"/>
    </source>
</evidence>
<dbReference type="GO" id="GO:0055129">
    <property type="term" value="P:L-proline biosynthetic process"/>
    <property type="evidence" value="ECO:0007669"/>
    <property type="project" value="UniProtKB-UniRule"/>
</dbReference>
<dbReference type="HAMAP" id="MF_01925">
    <property type="entry name" value="P5C_reductase"/>
    <property type="match status" value="1"/>
</dbReference>
<comment type="pathway">
    <text evidence="9 12">Amino-acid biosynthesis; L-proline biosynthesis; L-proline from L-glutamate 5-semialdehyde: step 1/1.</text>
</comment>
<dbReference type="Pfam" id="PF14748">
    <property type="entry name" value="P5CR_dimer"/>
    <property type="match status" value="1"/>
</dbReference>
<gene>
    <name evidence="9" type="primary">proC</name>
    <name evidence="15" type="ORF">SAMN00808754_1031</name>
</gene>
<comment type="subcellular location">
    <subcellularLocation>
        <location evidence="1 9">Cytoplasm</location>
    </subcellularLocation>
</comment>
<comment type="similarity">
    <text evidence="2 9 12">Belongs to the pyrroline-5-carboxylate reductase family.</text>
</comment>
<dbReference type="InterPro" id="IPR028939">
    <property type="entry name" value="P5C_Rdtase_cat_N"/>
</dbReference>
<keyword evidence="16" id="KW-1185">Reference proteome</keyword>
<dbReference type="SUPFAM" id="SSF48179">
    <property type="entry name" value="6-phosphogluconate dehydrogenase C-terminal domain-like"/>
    <property type="match status" value="1"/>
</dbReference>
<dbReference type="SUPFAM" id="SSF51735">
    <property type="entry name" value="NAD(P)-binding Rossmann-fold domains"/>
    <property type="match status" value="1"/>
</dbReference>
<dbReference type="Proteomes" id="UP000192569">
    <property type="component" value="Chromosome I"/>
</dbReference>
<dbReference type="EMBL" id="LT838272">
    <property type="protein sequence ID" value="SMB94427.1"/>
    <property type="molecule type" value="Genomic_DNA"/>
</dbReference>
<dbReference type="OrthoDB" id="9805754at2"/>
<protein>
    <recommendedName>
        <fullName evidence="9 10">Pyrroline-5-carboxylate reductase</fullName>
        <shortName evidence="9">P5C reductase</shortName>
        <shortName evidence="9">P5CR</shortName>
        <ecNumber evidence="9 10">1.5.1.2</ecNumber>
    </recommendedName>
    <alternativeName>
        <fullName evidence="9">PCA reductase</fullName>
    </alternativeName>
</protein>
<dbReference type="Gene3D" id="3.40.50.720">
    <property type="entry name" value="NAD(P)-binding Rossmann-like Domain"/>
    <property type="match status" value="1"/>
</dbReference>
<organism evidence="15 16">
    <name type="scientific">Thermanaeromonas toyohensis ToBE</name>
    <dbReference type="NCBI Taxonomy" id="698762"/>
    <lineage>
        <taxon>Bacteria</taxon>
        <taxon>Bacillati</taxon>
        <taxon>Bacillota</taxon>
        <taxon>Clostridia</taxon>
        <taxon>Neomoorellales</taxon>
        <taxon>Neomoorellaceae</taxon>
        <taxon>Thermanaeromonas</taxon>
    </lineage>
</organism>
<reference evidence="15 16" key="1">
    <citation type="submission" date="2017-04" db="EMBL/GenBank/DDBJ databases">
        <authorList>
            <person name="Afonso C.L."/>
            <person name="Miller P.J."/>
            <person name="Scott M.A."/>
            <person name="Spackman E."/>
            <person name="Goraichik I."/>
            <person name="Dimitrov K.M."/>
            <person name="Suarez D.L."/>
            <person name="Swayne D.E."/>
        </authorList>
    </citation>
    <scope>NUCLEOTIDE SEQUENCE [LARGE SCALE GENOMIC DNA]</scope>
    <source>
        <strain evidence="15 16">ToBE</strain>
    </source>
</reference>
<name>A0A1W1VM44_9FIRM</name>
<feature type="domain" description="Pyrroline-5-carboxylate reductase dimerisation" evidence="14">
    <location>
        <begin position="160"/>
        <end position="263"/>
    </location>
</feature>
<dbReference type="FunFam" id="1.10.3730.10:FF:000001">
    <property type="entry name" value="Pyrroline-5-carboxylate reductase"/>
    <property type="match status" value="1"/>
</dbReference>
<evidence type="ECO:0000256" key="9">
    <source>
        <dbReference type="HAMAP-Rule" id="MF_01925"/>
    </source>
</evidence>
<dbReference type="PANTHER" id="PTHR11645">
    <property type="entry name" value="PYRROLINE-5-CARBOXYLATE REDUCTASE"/>
    <property type="match status" value="1"/>
</dbReference>
<keyword evidence="3 9" id="KW-0963">Cytoplasm</keyword>
<dbReference type="PROSITE" id="PS00521">
    <property type="entry name" value="P5CR"/>
    <property type="match status" value="1"/>
</dbReference>
<keyword evidence="4 9" id="KW-0028">Amino-acid biosynthesis</keyword>
<evidence type="ECO:0000256" key="7">
    <source>
        <dbReference type="ARBA" id="ARBA00023002"/>
    </source>
</evidence>
<evidence type="ECO:0000256" key="12">
    <source>
        <dbReference type="RuleBase" id="RU003903"/>
    </source>
</evidence>
<comment type="function">
    <text evidence="8 9">Catalyzes the reduction of 1-pyrroline-5-carboxylate (PCA) to L-proline.</text>
</comment>
<proteinExistence type="inferred from homology"/>
<evidence type="ECO:0000256" key="2">
    <source>
        <dbReference type="ARBA" id="ARBA00005525"/>
    </source>
</evidence>
<sequence>MEQTIGFIGAGAMGGALIAGLVKSGLVSPEKIFAYDICLERLENLKKDYGIRVVANAQSLVEKAGIVILAVKPQNLPEAVQGLNFKPSHLIISIAAGISLKQLMSWLGEELAIIRAVPNTPALVGEGITVLAANPVVTPEQRERALTIFGSVGRALMLPEEQLNAVTGLSGSGPAYAYLMIEALADGGVRCGLPRDVAVQLAAQTLLGAARMVLLTGEHPAVLKDRVTSPGGTTIAGLEVLERRAVRGALMEAVKAGAERARALSEEQA</sequence>
<evidence type="ECO:0000256" key="8">
    <source>
        <dbReference type="ARBA" id="ARBA00058118"/>
    </source>
</evidence>
<feature type="binding site" evidence="11">
    <location>
        <begin position="8"/>
        <end position="13"/>
    </location>
    <ligand>
        <name>NADP(+)</name>
        <dbReference type="ChEBI" id="CHEBI:58349"/>
    </ligand>
</feature>
<feature type="domain" description="Pyrroline-5-carboxylate reductase catalytic N-terminal" evidence="13">
    <location>
        <begin position="4"/>
        <end position="97"/>
    </location>
</feature>
<dbReference type="InterPro" id="IPR036291">
    <property type="entry name" value="NAD(P)-bd_dom_sf"/>
</dbReference>
<evidence type="ECO:0000259" key="14">
    <source>
        <dbReference type="Pfam" id="PF14748"/>
    </source>
</evidence>
<dbReference type="AlphaFoldDB" id="A0A1W1VM44"/>
<dbReference type="FunFam" id="3.40.50.720:FF:000190">
    <property type="entry name" value="Pyrroline-5-carboxylate reductase"/>
    <property type="match status" value="1"/>
</dbReference>
<evidence type="ECO:0000256" key="5">
    <source>
        <dbReference type="ARBA" id="ARBA00022650"/>
    </source>
</evidence>
<dbReference type="InterPro" id="IPR000304">
    <property type="entry name" value="Pyrroline-COOH_reductase"/>
</dbReference>
<dbReference type="GO" id="GO:0005737">
    <property type="term" value="C:cytoplasm"/>
    <property type="evidence" value="ECO:0007669"/>
    <property type="project" value="UniProtKB-SubCell"/>
</dbReference>
<dbReference type="UniPathway" id="UPA00098">
    <property type="reaction ID" value="UER00361"/>
</dbReference>
<dbReference type="Pfam" id="PF03807">
    <property type="entry name" value="F420_oxidored"/>
    <property type="match status" value="1"/>
</dbReference>
<dbReference type="InterPro" id="IPR029036">
    <property type="entry name" value="P5CR_dimer"/>
</dbReference>
<comment type="catalytic activity">
    <reaction evidence="9">
        <text>L-proline + NAD(+) = (S)-1-pyrroline-5-carboxylate + NADH + 2 H(+)</text>
        <dbReference type="Rhea" id="RHEA:14105"/>
        <dbReference type="ChEBI" id="CHEBI:15378"/>
        <dbReference type="ChEBI" id="CHEBI:17388"/>
        <dbReference type="ChEBI" id="CHEBI:57540"/>
        <dbReference type="ChEBI" id="CHEBI:57945"/>
        <dbReference type="ChEBI" id="CHEBI:60039"/>
        <dbReference type="EC" id="1.5.1.2"/>
    </reaction>
</comment>
<evidence type="ECO:0000256" key="4">
    <source>
        <dbReference type="ARBA" id="ARBA00022605"/>
    </source>
</evidence>
<comment type="catalytic activity">
    <reaction evidence="9 12">
        <text>L-proline + NADP(+) = (S)-1-pyrroline-5-carboxylate + NADPH + 2 H(+)</text>
        <dbReference type="Rhea" id="RHEA:14109"/>
        <dbReference type="ChEBI" id="CHEBI:15378"/>
        <dbReference type="ChEBI" id="CHEBI:17388"/>
        <dbReference type="ChEBI" id="CHEBI:57783"/>
        <dbReference type="ChEBI" id="CHEBI:58349"/>
        <dbReference type="ChEBI" id="CHEBI:60039"/>
        <dbReference type="EC" id="1.5.1.2"/>
    </reaction>
</comment>
<feature type="binding site" evidence="11">
    <location>
        <begin position="70"/>
        <end position="73"/>
    </location>
    <ligand>
        <name>NADP(+)</name>
        <dbReference type="ChEBI" id="CHEBI:58349"/>
    </ligand>
</feature>
<dbReference type="RefSeq" id="WP_084664524.1">
    <property type="nucleotide sequence ID" value="NZ_LT838272.1"/>
</dbReference>
<dbReference type="InterPro" id="IPR008927">
    <property type="entry name" value="6-PGluconate_DH-like_C_sf"/>
</dbReference>